<keyword evidence="4" id="KW-1185">Reference proteome</keyword>
<dbReference type="Pfam" id="PF03795">
    <property type="entry name" value="YCII"/>
    <property type="match status" value="1"/>
</dbReference>
<evidence type="ECO:0000259" key="2">
    <source>
        <dbReference type="Pfam" id="PF03795"/>
    </source>
</evidence>
<feature type="domain" description="YCII-related" evidence="2">
    <location>
        <begin position="59"/>
        <end position="108"/>
    </location>
</feature>
<gene>
    <name evidence="3" type="ORF">BES34_008135</name>
</gene>
<dbReference type="InterPro" id="IPR005545">
    <property type="entry name" value="YCII"/>
</dbReference>
<name>A0ABX4YK23_9LEPT</name>
<dbReference type="PANTHER" id="PTHR35174">
    <property type="entry name" value="BLL7171 PROTEIN-RELATED"/>
    <property type="match status" value="1"/>
</dbReference>
<comment type="caution">
    <text evidence="3">The sequence shown here is derived from an EMBL/GenBank/DDBJ whole genome shotgun (WGS) entry which is preliminary data.</text>
</comment>
<dbReference type="Gene3D" id="3.30.70.1060">
    <property type="entry name" value="Dimeric alpha+beta barrel"/>
    <property type="match status" value="1"/>
</dbReference>
<comment type="similarity">
    <text evidence="1">Belongs to the YciI family.</text>
</comment>
<evidence type="ECO:0000313" key="3">
    <source>
        <dbReference type="EMBL" id="PNV75590.1"/>
    </source>
</evidence>
<dbReference type="SUPFAM" id="SSF54909">
    <property type="entry name" value="Dimeric alpha+beta barrel"/>
    <property type="match status" value="1"/>
</dbReference>
<proteinExistence type="inferred from homology"/>
<organism evidence="3 4">
    <name type="scientific">Leptospira inadai serovar Lyme</name>
    <dbReference type="NCBI Taxonomy" id="293084"/>
    <lineage>
        <taxon>Bacteria</taxon>
        <taxon>Pseudomonadati</taxon>
        <taxon>Spirochaetota</taxon>
        <taxon>Spirochaetia</taxon>
        <taxon>Leptospirales</taxon>
        <taxon>Leptospiraceae</taxon>
        <taxon>Leptospira</taxon>
    </lineage>
</organism>
<dbReference type="InterPro" id="IPR011008">
    <property type="entry name" value="Dimeric_a/b-barrel"/>
</dbReference>
<dbReference type="EMBL" id="MCRM02000006">
    <property type="protein sequence ID" value="PNV75590.1"/>
    <property type="molecule type" value="Genomic_DNA"/>
</dbReference>
<accession>A0ABX4YK23</accession>
<evidence type="ECO:0000313" key="4">
    <source>
        <dbReference type="Proteomes" id="UP000094669"/>
    </source>
</evidence>
<dbReference type="RefSeq" id="WP_010417849.1">
    <property type="nucleotide sequence ID" value="NZ_MCRM02000006.1"/>
</dbReference>
<dbReference type="Proteomes" id="UP000094669">
    <property type="component" value="Unassembled WGS sequence"/>
</dbReference>
<reference evidence="3" key="1">
    <citation type="submission" date="2018-01" db="EMBL/GenBank/DDBJ databases">
        <title>Genomic characterization of Leptospira inadai serogroup Lyme isolated from captured rat in Brazil and comparative analysis with human reference strain.</title>
        <authorList>
            <person name="Moreno L.Z."/>
            <person name="Loureiro A.P."/>
            <person name="Miraglia F."/>
            <person name="Kremer F.S."/>
            <person name="Eslabao M.R."/>
            <person name="Dellagostin O.A."/>
            <person name="Lilenbaum W."/>
            <person name="Moreno A.M."/>
        </authorList>
    </citation>
    <scope>NUCLEOTIDE SEQUENCE [LARGE SCALE GENOMIC DNA]</scope>
    <source>
        <strain evidence="3">M34/99</strain>
    </source>
</reference>
<sequence length="112" mass="12368">MPNQKYLCIQRGQSGKVDKPSPAEMEEMYAIFNTWKEKFRDNIVDMGGRLKGGKIVTSDGVTDGPFTETKEMIGGYMIISAKSLEEAIEVARQCPGVVRPGSSVEVREINVP</sequence>
<evidence type="ECO:0000256" key="1">
    <source>
        <dbReference type="ARBA" id="ARBA00007689"/>
    </source>
</evidence>
<protein>
    <recommendedName>
        <fullName evidence="2">YCII-related domain-containing protein</fullName>
    </recommendedName>
</protein>